<accession>A0A498HY10</accession>
<keyword evidence="2" id="KW-1185">Reference proteome</keyword>
<reference evidence="1 2" key="1">
    <citation type="submission" date="2018-10" db="EMBL/GenBank/DDBJ databases">
        <title>A high-quality apple genome assembly.</title>
        <authorList>
            <person name="Hu J."/>
        </authorList>
    </citation>
    <scope>NUCLEOTIDE SEQUENCE [LARGE SCALE GENOMIC DNA]</scope>
    <source>
        <strain evidence="2">cv. HFTH1</strain>
        <tissue evidence="1">Young leaf</tissue>
    </source>
</reference>
<comment type="caution">
    <text evidence="1">The sequence shown here is derived from an EMBL/GenBank/DDBJ whole genome shotgun (WGS) entry which is preliminary data.</text>
</comment>
<gene>
    <name evidence="1" type="ORF">DVH24_029755</name>
</gene>
<sequence length="190" mass="21502">EKGGEQNENEDNFDTLSIFGTQIPNEQVQDDKNIAHDSAYQSVENKERNVDIIDIDETEIDRVINDVVKFQPEEAIPKEAPGTSIEQSISPVQIQESVSIVQEEAVIIVGQSISVPPLTVQDKEHEGNAPSVPQLPVLPEDLTIKTRKQQTFYEWLFALLTGKEKWECENSEKELTQEEFSQSQTDVVEY</sequence>
<dbReference type="AlphaFoldDB" id="A0A498HY10"/>
<evidence type="ECO:0000313" key="1">
    <source>
        <dbReference type="EMBL" id="RXH75034.1"/>
    </source>
</evidence>
<protein>
    <submittedName>
        <fullName evidence="1">Uncharacterized protein</fullName>
    </submittedName>
</protein>
<name>A0A498HY10_MALDO</name>
<dbReference type="Proteomes" id="UP000290289">
    <property type="component" value="Chromosome 15"/>
</dbReference>
<evidence type="ECO:0000313" key="2">
    <source>
        <dbReference type="Proteomes" id="UP000290289"/>
    </source>
</evidence>
<feature type="non-terminal residue" evidence="1">
    <location>
        <position position="1"/>
    </location>
</feature>
<dbReference type="EMBL" id="RDQH01000341">
    <property type="protein sequence ID" value="RXH75034.1"/>
    <property type="molecule type" value="Genomic_DNA"/>
</dbReference>
<proteinExistence type="predicted"/>
<organism evidence="1 2">
    <name type="scientific">Malus domestica</name>
    <name type="common">Apple</name>
    <name type="synonym">Pyrus malus</name>
    <dbReference type="NCBI Taxonomy" id="3750"/>
    <lineage>
        <taxon>Eukaryota</taxon>
        <taxon>Viridiplantae</taxon>
        <taxon>Streptophyta</taxon>
        <taxon>Embryophyta</taxon>
        <taxon>Tracheophyta</taxon>
        <taxon>Spermatophyta</taxon>
        <taxon>Magnoliopsida</taxon>
        <taxon>eudicotyledons</taxon>
        <taxon>Gunneridae</taxon>
        <taxon>Pentapetalae</taxon>
        <taxon>rosids</taxon>
        <taxon>fabids</taxon>
        <taxon>Rosales</taxon>
        <taxon>Rosaceae</taxon>
        <taxon>Amygdaloideae</taxon>
        <taxon>Maleae</taxon>
        <taxon>Malus</taxon>
    </lineage>
</organism>